<dbReference type="SUPFAM" id="SSF82199">
    <property type="entry name" value="SET domain"/>
    <property type="match status" value="1"/>
</dbReference>
<evidence type="ECO:0000259" key="13">
    <source>
        <dbReference type="PROSITE" id="PS50868"/>
    </source>
</evidence>
<dbReference type="PROSITE" id="PS50868">
    <property type="entry name" value="POST_SET"/>
    <property type="match status" value="1"/>
</dbReference>
<dbReference type="PANTHER" id="PTHR45888:SF6">
    <property type="entry name" value="HL01030P-RELATED"/>
    <property type="match status" value="1"/>
</dbReference>
<keyword evidence="7" id="KW-0863">Zinc-finger</keyword>
<evidence type="ECO:0000259" key="12">
    <source>
        <dbReference type="PROSITE" id="PS50280"/>
    </source>
</evidence>
<protein>
    <submittedName>
        <fullName evidence="14">Histone-lysine N-methyltransferase trr</fullName>
    </submittedName>
</protein>
<keyword evidence="9" id="KW-0805">Transcription regulation</keyword>
<dbReference type="InterPro" id="IPR046341">
    <property type="entry name" value="SET_dom_sf"/>
</dbReference>
<evidence type="ECO:0000256" key="7">
    <source>
        <dbReference type="ARBA" id="ARBA00022771"/>
    </source>
</evidence>
<organism evidence="14">
    <name type="scientific">Melanaphis sacchari</name>
    <dbReference type="NCBI Taxonomy" id="742174"/>
    <lineage>
        <taxon>Eukaryota</taxon>
        <taxon>Metazoa</taxon>
        <taxon>Ecdysozoa</taxon>
        <taxon>Arthropoda</taxon>
        <taxon>Hexapoda</taxon>
        <taxon>Insecta</taxon>
        <taxon>Pterygota</taxon>
        <taxon>Neoptera</taxon>
        <taxon>Paraneoptera</taxon>
        <taxon>Hemiptera</taxon>
        <taxon>Sternorrhyncha</taxon>
        <taxon>Aphidomorpha</taxon>
        <taxon>Aphidoidea</taxon>
        <taxon>Aphididae</taxon>
        <taxon>Aphidini</taxon>
        <taxon>Melanaphis</taxon>
    </lineage>
</organism>
<evidence type="ECO:0000256" key="8">
    <source>
        <dbReference type="ARBA" id="ARBA00022833"/>
    </source>
</evidence>
<feature type="domain" description="SET" evidence="12">
    <location>
        <begin position="1"/>
        <end position="92"/>
    </location>
</feature>
<dbReference type="InterPro" id="IPR003616">
    <property type="entry name" value="Post-SET_dom"/>
</dbReference>
<evidence type="ECO:0000256" key="1">
    <source>
        <dbReference type="ARBA" id="ARBA00004123"/>
    </source>
</evidence>
<dbReference type="PANTHER" id="PTHR45888">
    <property type="entry name" value="HL01030P-RELATED"/>
    <property type="match status" value="1"/>
</dbReference>
<evidence type="ECO:0000256" key="3">
    <source>
        <dbReference type="ARBA" id="ARBA00022679"/>
    </source>
</evidence>
<evidence type="ECO:0000256" key="9">
    <source>
        <dbReference type="ARBA" id="ARBA00023015"/>
    </source>
</evidence>
<keyword evidence="6" id="KW-0677">Repeat</keyword>
<evidence type="ECO:0000313" key="14">
    <source>
        <dbReference type="EMBL" id="MBW15358.1"/>
    </source>
</evidence>
<keyword evidence="2 14" id="KW-0489">Methyltransferase</keyword>
<gene>
    <name evidence="14" type="primary">trr_3</name>
</gene>
<feature type="domain" description="Post-SET" evidence="13">
    <location>
        <begin position="100"/>
        <end position="116"/>
    </location>
</feature>
<comment type="subcellular location">
    <subcellularLocation>
        <location evidence="1">Nucleus</location>
    </subcellularLocation>
</comment>
<dbReference type="PROSITE" id="PS50280">
    <property type="entry name" value="SET"/>
    <property type="match status" value="1"/>
</dbReference>
<dbReference type="GO" id="GO:0032259">
    <property type="term" value="P:methylation"/>
    <property type="evidence" value="ECO:0007669"/>
    <property type="project" value="UniProtKB-KW"/>
</dbReference>
<sequence length="116" mass="13711">MVIEYIGEIIRSQLCDYREKLYEAKNRGIYMFRLDEERVVDATISGGLARYINHSCNPNCVTEKVEVDRELRIIIFAKRRIARGEELAYDYQFDIEDDQHKIPCNCGAPNCRKWMN</sequence>
<dbReference type="GO" id="GO:0044666">
    <property type="term" value="C:MLL3/4 complex"/>
    <property type="evidence" value="ECO:0007669"/>
    <property type="project" value="TreeGrafter"/>
</dbReference>
<evidence type="ECO:0000256" key="5">
    <source>
        <dbReference type="ARBA" id="ARBA00022723"/>
    </source>
</evidence>
<dbReference type="Gene3D" id="2.170.270.10">
    <property type="entry name" value="SET domain"/>
    <property type="match status" value="1"/>
</dbReference>
<keyword evidence="8" id="KW-0862">Zinc</keyword>
<evidence type="ECO:0000256" key="6">
    <source>
        <dbReference type="ARBA" id="ARBA00022737"/>
    </source>
</evidence>
<dbReference type="Pfam" id="PF00856">
    <property type="entry name" value="SET"/>
    <property type="match status" value="1"/>
</dbReference>
<keyword evidence="4" id="KW-0949">S-adenosyl-L-methionine</keyword>
<dbReference type="GO" id="GO:0042800">
    <property type="term" value="F:histone H3K4 methyltransferase activity"/>
    <property type="evidence" value="ECO:0007669"/>
    <property type="project" value="TreeGrafter"/>
</dbReference>
<dbReference type="GO" id="GO:0008270">
    <property type="term" value="F:zinc ion binding"/>
    <property type="evidence" value="ECO:0007669"/>
    <property type="project" value="UniProtKB-KW"/>
</dbReference>
<dbReference type="InterPro" id="IPR001214">
    <property type="entry name" value="SET_dom"/>
</dbReference>
<evidence type="ECO:0000256" key="2">
    <source>
        <dbReference type="ARBA" id="ARBA00022603"/>
    </source>
</evidence>
<dbReference type="GO" id="GO:0003713">
    <property type="term" value="F:transcription coactivator activity"/>
    <property type="evidence" value="ECO:0007669"/>
    <property type="project" value="TreeGrafter"/>
</dbReference>
<proteinExistence type="predicted"/>
<accession>A0A2H8TQ31</accession>
<dbReference type="GO" id="GO:0045944">
    <property type="term" value="P:positive regulation of transcription by RNA polymerase II"/>
    <property type="evidence" value="ECO:0007669"/>
    <property type="project" value="TreeGrafter"/>
</dbReference>
<keyword evidence="5" id="KW-0479">Metal-binding</keyword>
<keyword evidence="11" id="KW-0539">Nucleus</keyword>
<dbReference type="AlphaFoldDB" id="A0A2H8TQ31"/>
<dbReference type="SMART" id="SM00508">
    <property type="entry name" value="PostSET"/>
    <property type="match status" value="1"/>
</dbReference>
<dbReference type="OrthoDB" id="308383at2759"/>
<evidence type="ECO:0000256" key="10">
    <source>
        <dbReference type="ARBA" id="ARBA00023163"/>
    </source>
</evidence>
<evidence type="ECO:0000256" key="11">
    <source>
        <dbReference type="ARBA" id="ARBA00023242"/>
    </source>
</evidence>
<keyword evidence="3 14" id="KW-0808">Transferase</keyword>
<name>A0A2H8TQ31_9HEMI</name>
<dbReference type="SMART" id="SM00317">
    <property type="entry name" value="SET"/>
    <property type="match status" value="1"/>
</dbReference>
<reference evidence="14" key="1">
    <citation type="submission" date="2017-10" db="EMBL/GenBank/DDBJ databases">
        <title>Transcriptome Assembly of Sugarcane Aphid Adults.</title>
        <authorList>
            <person name="Scully E.D."/>
            <person name="Palmer N.A."/>
            <person name="Geib S.M."/>
            <person name="Sarath G."/>
            <person name="Sattler S.E."/>
        </authorList>
    </citation>
    <scope>NUCLEOTIDE SEQUENCE</scope>
    <source>
        <tissue evidence="14">Whole body</tissue>
    </source>
</reference>
<keyword evidence="10" id="KW-0804">Transcription</keyword>
<dbReference type="EMBL" id="GFXV01003553">
    <property type="protein sequence ID" value="MBW15358.1"/>
    <property type="molecule type" value="Transcribed_RNA"/>
</dbReference>
<evidence type="ECO:0000256" key="4">
    <source>
        <dbReference type="ARBA" id="ARBA00022691"/>
    </source>
</evidence>